<evidence type="ECO:0000313" key="6">
    <source>
        <dbReference type="EMBL" id="QCT71706.1"/>
    </source>
</evidence>
<evidence type="ECO:0000256" key="5">
    <source>
        <dbReference type="HAMAP-Rule" id="MF_01366"/>
    </source>
</evidence>
<dbReference type="KEGG" id="emt:CPZ25_010330"/>
<dbReference type="Pfam" id="PF00572">
    <property type="entry name" value="Ribosomal_L13"/>
    <property type="match status" value="1"/>
</dbReference>
<evidence type="ECO:0000256" key="2">
    <source>
        <dbReference type="ARBA" id="ARBA00022980"/>
    </source>
</evidence>
<dbReference type="InterPro" id="IPR005822">
    <property type="entry name" value="Ribosomal_uL13"/>
</dbReference>
<dbReference type="PANTHER" id="PTHR11545">
    <property type="entry name" value="RIBOSOMAL PROTEIN L13"/>
    <property type="match status" value="1"/>
</dbReference>
<name>A0A4V1GM15_EUBML</name>
<proteinExistence type="inferred from homology"/>
<reference evidence="6 7" key="1">
    <citation type="submission" date="2018-05" db="EMBL/GenBank/DDBJ databases">
        <title>Genome comparison of Eubacterium sp.</title>
        <authorList>
            <person name="Feng Y."/>
            <person name="Sanchez-Andrea I."/>
            <person name="Stams A.J.M."/>
            <person name="De Vos W.M."/>
        </authorList>
    </citation>
    <scope>NUCLEOTIDE SEQUENCE [LARGE SCALE GENOMIC DNA]</scope>
    <source>
        <strain evidence="6 7">YI</strain>
    </source>
</reference>
<protein>
    <recommendedName>
        <fullName evidence="4 5">Large ribosomal subunit protein uL13</fullName>
    </recommendedName>
</protein>
<dbReference type="PANTHER" id="PTHR11545:SF2">
    <property type="entry name" value="LARGE RIBOSOMAL SUBUNIT PROTEIN UL13M"/>
    <property type="match status" value="1"/>
</dbReference>
<comment type="similarity">
    <text evidence="1 5">Belongs to the universal ribosomal protein uL13 family.</text>
</comment>
<dbReference type="GO" id="GO:0022625">
    <property type="term" value="C:cytosolic large ribosomal subunit"/>
    <property type="evidence" value="ECO:0007669"/>
    <property type="project" value="TreeGrafter"/>
</dbReference>
<dbReference type="PIRSF" id="PIRSF002181">
    <property type="entry name" value="Ribosomal_L13"/>
    <property type="match status" value="1"/>
</dbReference>
<accession>A0A4V1GM15</accession>
<dbReference type="Gene3D" id="3.90.1180.10">
    <property type="entry name" value="Ribosomal protein L13"/>
    <property type="match status" value="1"/>
</dbReference>
<dbReference type="SUPFAM" id="SSF52161">
    <property type="entry name" value="Ribosomal protein L13"/>
    <property type="match status" value="1"/>
</dbReference>
<dbReference type="AlphaFoldDB" id="A0A4V1GM15"/>
<comment type="subunit">
    <text evidence="5">Part of the 50S ribosomal subunit.</text>
</comment>
<comment type="function">
    <text evidence="5">This protein is one of the early assembly proteins of the 50S ribosomal subunit, although it is not seen to bind rRNA by itself. It is important during the early stages of 50S assembly.</text>
</comment>
<dbReference type="InterPro" id="IPR036899">
    <property type="entry name" value="Ribosomal_uL13_sf"/>
</dbReference>
<dbReference type="GO" id="GO:0006412">
    <property type="term" value="P:translation"/>
    <property type="evidence" value="ECO:0007669"/>
    <property type="project" value="UniProtKB-UniRule"/>
</dbReference>
<dbReference type="NCBIfam" id="TIGR01066">
    <property type="entry name" value="rplM_bact"/>
    <property type="match status" value="1"/>
</dbReference>
<dbReference type="HAMAP" id="MF_01366">
    <property type="entry name" value="Ribosomal_uL13"/>
    <property type="match status" value="1"/>
</dbReference>
<sequence>MNSNATKMPKSHEIERKWYVVDAEGKVLGRLATEVANILRGKNKPYFAPHVDCGDFVIIINADKIVLTGNKLDQKLYKTYSGHPGGLKEVTYRKFLADKPELLVTKAVKGMVPHNKLGSQIMTKLKVYAGNEHPHAAQKPEALEI</sequence>
<keyword evidence="7" id="KW-1185">Reference proteome</keyword>
<dbReference type="GO" id="GO:0003735">
    <property type="term" value="F:structural constituent of ribosome"/>
    <property type="evidence" value="ECO:0007669"/>
    <property type="project" value="InterPro"/>
</dbReference>
<dbReference type="Proteomes" id="UP000218387">
    <property type="component" value="Chromosome"/>
</dbReference>
<evidence type="ECO:0000256" key="3">
    <source>
        <dbReference type="ARBA" id="ARBA00023274"/>
    </source>
</evidence>
<dbReference type="InterPro" id="IPR005823">
    <property type="entry name" value="Ribosomal_uL13_bac-type"/>
</dbReference>
<dbReference type="FunFam" id="3.90.1180.10:FF:000001">
    <property type="entry name" value="50S ribosomal protein L13"/>
    <property type="match status" value="1"/>
</dbReference>
<evidence type="ECO:0000313" key="7">
    <source>
        <dbReference type="Proteomes" id="UP000218387"/>
    </source>
</evidence>
<evidence type="ECO:0000256" key="1">
    <source>
        <dbReference type="ARBA" id="ARBA00006227"/>
    </source>
</evidence>
<keyword evidence="3 5" id="KW-0687">Ribonucleoprotein</keyword>
<organism evidence="6 7">
    <name type="scientific">Eubacterium maltosivorans</name>
    <dbReference type="NCBI Taxonomy" id="2041044"/>
    <lineage>
        <taxon>Bacteria</taxon>
        <taxon>Bacillati</taxon>
        <taxon>Bacillota</taxon>
        <taxon>Clostridia</taxon>
        <taxon>Eubacteriales</taxon>
        <taxon>Eubacteriaceae</taxon>
        <taxon>Eubacterium</taxon>
    </lineage>
</organism>
<dbReference type="GO" id="GO:0003729">
    <property type="term" value="F:mRNA binding"/>
    <property type="evidence" value="ECO:0007669"/>
    <property type="project" value="TreeGrafter"/>
</dbReference>
<dbReference type="EMBL" id="CP029487">
    <property type="protein sequence ID" value="QCT71706.1"/>
    <property type="molecule type" value="Genomic_DNA"/>
</dbReference>
<gene>
    <name evidence="5" type="primary">rplM</name>
    <name evidence="6" type="ORF">CPZ25_010330</name>
</gene>
<evidence type="ECO:0000256" key="4">
    <source>
        <dbReference type="ARBA" id="ARBA00035201"/>
    </source>
</evidence>
<dbReference type="CDD" id="cd00392">
    <property type="entry name" value="Ribosomal_L13"/>
    <property type="match status" value="1"/>
</dbReference>
<dbReference type="RefSeq" id="WP_058693432.1">
    <property type="nucleotide sequence ID" value="NZ_CABJDW020000001.1"/>
</dbReference>
<keyword evidence="2 5" id="KW-0689">Ribosomal protein</keyword>
<dbReference type="GO" id="GO:0017148">
    <property type="term" value="P:negative regulation of translation"/>
    <property type="evidence" value="ECO:0007669"/>
    <property type="project" value="TreeGrafter"/>
</dbReference>